<keyword evidence="1 9" id="KW-0806">Transcription termination</keyword>
<evidence type="ECO:0000256" key="8">
    <source>
        <dbReference type="ARBA" id="ARBA00023163"/>
    </source>
</evidence>
<feature type="binding site" evidence="9">
    <location>
        <begin position="166"/>
        <end position="171"/>
    </location>
    <ligand>
        <name>ATP</name>
        <dbReference type="ChEBI" id="CHEBI:30616"/>
    </ligand>
</feature>
<protein>
    <recommendedName>
        <fullName evidence="9 10">Transcription termination factor Rho</fullName>
        <ecNumber evidence="9 10">3.6.4.-</ecNumber>
    </recommendedName>
    <alternativeName>
        <fullName evidence="9">ATP-dependent helicase Rho</fullName>
    </alternativeName>
</protein>
<comment type="caution">
    <text evidence="9">Lacks conserved residue(s) required for the propagation of feature annotation.</text>
</comment>
<dbReference type="InterPro" id="IPR012340">
    <property type="entry name" value="NA-bd_OB-fold"/>
</dbReference>
<evidence type="ECO:0000256" key="2">
    <source>
        <dbReference type="ARBA" id="ARBA00022741"/>
    </source>
</evidence>
<keyword evidence="3 9" id="KW-0378">Hydrolase</keyword>
<dbReference type="SMART" id="SM00357">
    <property type="entry name" value="CSP"/>
    <property type="match status" value="1"/>
</dbReference>
<dbReference type="Pfam" id="PF07498">
    <property type="entry name" value="Rho_N"/>
    <property type="match status" value="1"/>
</dbReference>
<dbReference type="HAMAP" id="MF_01884">
    <property type="entry name" value="Rho"/>
    <property type="match status" value="1"/>
</dbReference>
<evidence type="ECO:0000256" key="7">
    <source>
        <dbReference type="ARBA" id="ARBA00023015"/>
    </source>
</evidence>
<dbReference type="InterPro" id="IPR011113">
    <property type="entry name" value="Rho_RNA-bd"/>
</dbReference>
<reference evidence="13" key="1">
    <citation type="submission" date="2020-12" db="EMBL/GenBank/DDBJ databases">
        <title>Desulfobium dissulfuricans gen. nov., sp. nov., a novel mesophilic, sulfate-reducing bacterium isolated from a deep-sea hydrothermal vent.</title>
        <authorList>
            <person name="Hashimoto Y."/>
            <person name="Tame A."/>
            <person name="Sawayama S."/>
            <person name="Miyazaki J."/>
            <person name="Takai K."/>
            <person name="Nakagawa S."/>
        </authorList>
    </citation>
    <scope>NUCLEOTIDE SEQUENCE</scope>
    <source>
        <strain evidence="13">GF1</strain>
    </source>
</reference>
<dbReference type="AlphaFoldDB" id="A0A915XJQ1"/>
<evidence type="ECO:0000256" key="10">
    <source>
        <dbReference type="NCBIfam" id="TIGR00767"/>
    </source>
</evidence>
<dbReference type="KEGG" id="ddu:GF1_13130"/>
<dbReference type="RefSeq" id="WP_267928819.1">
    <property type="nucleotide sequence ID" value="NZ_AP024233.1"/>
</dbReference>
<keyword evidence="7 9" id="KW-0805">Transcription regulation</keyword>
<proteinExistence type="inferred from homology"/>
<dbReference type="EC" id="3.6.4.-" evidence="9 10"/>
<dbReference type="Gene3D" id="1.10.720.10">
    <property type="match status" value="1"/>
</dbReference>
<evidence type="ECO:0000259" key="12">
    <source>
        <dbReference type="PROSITE" id="PS51856"/>
    </source>
</evidence>
<feature type="binding site" evidence="9">
    <location>
        <position position="209"/>
    </location>
    <ligand>
        <name>ATP</name>
        <dbReference type="ChEBI" id="CHEBI:30616"/>
    </ligand>
</feature>
<dbReference type="SMART" id="SM00382">
    <property type="entry name" value="AAA"/>
    <property type="match status" value="1"/>
</dbReference>
<dbReference type="GO" id="GO:0006353">
    <property type="term" value="P:DNA-templated transcription termination"/>
    <property type="evidence" value="ECO:0007669"/>
    <property type="project" value="UniProtKB-UniRule"/>
</dbReference>
<dbReference type="GO" id="GO:0005829">
    <property type="term" value="C:cytosol"/>
    <property type="evidence" value="ECO:0007669"/>
    <property type="project" value="UniProtKB-ARBA"/>
</dbReference>
<evidence type="ECO:0000256" key="6">
    <source>
        <dbReference type="ARBA" id="ARBA00022884"/>
    </source>
</evidence>
<dbReference type="FunFam" id="3.40.50.300:FF:000072">
    <property type="entry name" value="Transcription termination factor Rho"/>
    <property type="match status" value="1"/>
</dbReference>
<dbReference type="Proteomes" id="UP001063350">
    <property type="component" value="Chromosome"/>
</dbReference>
<dbReference type="NCBIfam" id="TIGR00767">
    <property type="entry name" value="rho"/>
    <property type="match status" value="1"/>
</dbReference>
<dbReference type="PANTHER" id="PTHR46425:SF1">
    <property type="entry name" value="TRANSCRIPTION TERMINATION FACTOR RHO"/>
    <property type="match status" value="1"/>
</dbReference>
<dbReference type="SMART" id="SM00959">
    <property type="entry name" value="Rho_N"/>
    <property type="match status" value="1"/>
</dbReference>
<dbReference type="InterPro" id="IPR011129">
    <property type="entry name" value="CSD"/>
</dbReference>
<dbReference type="Gene3D" id="2.40.50.140">
    <property type="entry name" value="Nucleic acid-binding proteins"/>
    <property type="match status" value="1"/>
</dbReference>
<dbReference type="InterPro" id="IPR003593">
    <property type="entry name" value="AAA+_ATPase"/>
</dbReference>
<evidence type="ECO:0000256" key="4">
    <source>
        <dbReference type="ARBA" id="ARBA00022806"/>
    </source>
</evidence>
<comment type="similarity">
    <text evidence="9 11">Belongs to the Rho family.</text>
</comment>
<organism evidence="13 14">
    <name type="scientific">Desulfolithobacter dissulfuricans</name>
    <dbReference type="NCBI Taxonomy" id="2795293"/>
    <lineage>
        <taxon>Bacteria</taxon>
        <taxon>Pseudomonadati</taxon>
        <taxon>Thermodesulfobacteriota</taxon>
        <taxon>Desulfobulbia</taxon>
        <taxon>Desulfobulbales</taxon>
        <taxon>Desulfobulbaceae</taxon>
        <taxon>Desulfolithobacter</taxon>
    </lineage>
</organism>
<dbReference type="Pfam" id="PF07497">
    <property type="entry name" value="Rho_RNA_bind"/>
    <property type="match status" value="1"/>
</dbReference>
<dbReference type="GO" id="GO:0016787">
    <property type="term" value="F:hydrolase activity"/>
    <property type="evidence" value="ECO:0007669"/>
    <property type="project" value="UniProtKB-KW"/>
</dbReference>
<accession>A0A915XJQ1</accession>
<dbReference type="NCBIfam" id="NF006886">
    <property type="entry name" value="PRK09376.1"/>
    <property type="match status" value="1"/>
</dbReference>
<dbReference type="EMBL" id="AP024233">
    <property type="protein sequence ID" value="BCO08937.1"/>
    <property type="molecule type" value="Genomic_DNA"/>
</dbReference>
<dbReference type="GO" id="GO:0008186">
    <property type="term" value="F:ATP-dependent activity, acting on RNA"/>
    <property type="evidence" value="ECO:0007669"/>
    <property type="project" value="UniProtKB-UniRule"/>
</dbReference>
<dbReference type="GO" id="GO:0003723">
    <property type="term" value="F:RNA binding"/>
    <property type="evidence" value="ECO:0007669"/>
    <property type="project" value="UniProtKB-UniRule"/>
</dbReference>
<dbReference type="CDD" id="cd04459">
    <property type="entry name" value="Rho_CSD"/>
    <property type="match status" value="1"/>
</dbReference>
<comment type="function">
    <text evidence="9">Facilitates transcription termination by a mechanism that involves Rho binding to the nascent RNA, activation of Rho's RNA-dependent ATPase activity, and release of the mRNA from the DNA template.</text>
</comment>
<evidence type="ECO:0000256" key="5">
    <source>
        <dbReference type="ARBA" id="ARBA00022840"/>
    </source>
</evidence>
<dbReference type="PANTHER" id="PTHR46425">
    <property type="entry name" value="TRANSCRIPTION TERMINATION FACTOR RHO"/>
    <property type="match status" value="1"/>
</dbReference>
<dbReference type="Gene3D" id="3.40.50.300">
    <property type="entry name" value="P-loop containing nucleotide triphosphate hydrolases"/>
    <property type="match status" value="1"/>
</dbReference>
<evidence type="ECO:0000313" key="13">
    <source>
        <dbReference type="EMBL" id="BCO08937.1"/>
    </source>
</evidence>
<dbReference type="SUPFAM" id="SSF52540">
    <property type="entry name" value="P-loop containing nucleoside triphosphate hydrolases"/>
    <property type="match status" value="1"/>
</dbReference>
<dbReference type="InterPro" id="IPR027417">
    <property type="entry name" value="P-loop_NTPase"/>
</dbReference>
<dbReference type="Pfam" id="PF00006">
    <property type="entry name" value="ATP-synt_ab"/>
    <property type="match status" value="1"/>
</dbReference>
<sequence length="415" mass="46854">MNPADLKNKKINELVSMAAKLNIEGYTGMRKQELIFAILKARAEGDGKLRGSGVLEVLQDGFGFLRAPDYNYLPGPDDIYVSPSQIRRLNLRTGDTIEGEVRAPKDNERYFALLKVDTINYEPAEASRNKTLFVNLTPMYPEERINLEWEPDNYSTRVMNIVAPLGKGQRGLIVAPPRTGKTMLMQKIANAIVHNHKEITLIVLLIDERPEEVTDMKRNVDAEVVSSTFDEPPQRHIQVAEMVIEKAKRLVEHKRDVVILLDSITRLARAYNTVTPASGKILSGGVEANALHRPKRFFGAARNIEEGGSLTILATALIETGSRMDDVIFEEFKGTGNMEIVLDRKMADRRIYPAIDIQKSGTRKEDLLLSADELNKVWILRKILSSMNPADAMEFLLDRMRQTKTNEEFFASMNR</sequence>
<dbReference type="SUPFAM" id="SSF50249">
    <property type="entry name" value="Nucleic acid-binding proteins"/>
    <property type="match status" value="1"/>
</dbReference>
<evidence type="ECO:0000313" key="14">
    <source>
        <dbReference type="Proteomes" id="UP001063350"/>
    </source>
</evidence>
<evidence type="ECO:0000256" key="9">
    <source>
        <dbReference type="HAMAP-Rule" id="MF_01884"/>
    </source>
</evidence>
<keyword evidence="5 9" id="KW-0067">ATP-binding</keyword>
<feature type="domain" description="Rho RNA-BD" evidence="12">
    <location>
        <begin position="48"/>
        <end position="123"/>
    </location>
</feature>
<keyword evidence="6 9" id="KW-0694">RNA-binding</keyword>
<dbReference type="InterPro" id="IPR036269">
    <property type="entry name" value="Rho_N_sf"/>
</dbReference>
<keyword evidence="4 9" id="KW-0347">Helicase</keyword>
<gene>
    <name evidence="9 13" type="primary">rho</name>
    <name evidence="13" type="ORF">GF1_13130</name>
</gene>
<keyword evidence="14" id="KW-1185">Reference proteome</keyword>
<keyword evidence="2 9" id="KW-0547">Nucleotide-binding</keyword>
<dbReference type="GO" id="GO:0004386">
    <property type="term" value="F:helicase activity"/>
    <property type="evidence" value="ECO:0007669"/>
    <property type="project" value="UniProtKB-UniRule"/>
</dbReference>
<dbReference type="InterPro" id="IPR004665">
    <property type="entry name" value="Term_rho"/>
</dbReference>
<dbReference type="InterPro" id="IPR000194">
    <property type="entry name" value="ATPase_F1/V1/A1_a/bsu_nucl-bd"/>
</dbReference>
<dbReference type="InterPro" id="IPR011112">
    <property type="entry name" value="Rho-like_N"/>
</dbReference>
<dbReference type="SUPFAM" id="SSF68912">
    <property type="entry name" value="Rho N-terminal domain-like"/>
    <property type="match status" value="1"/>
</dbReference>
<evidence type="ECO:0000256" key="3">
    <source>
        <dbReference type="ARBA" id="ARBA00022801"/>
    </source>
</evidence>
<comment type="subunit">
    <text evidence="9">Homohexamer. The homohexamer assembles into an open ring structure.</text>
</comment>
<evidence type="ECO:0000256" key="11">
    <source>
        <dbReference type="PROSITE-ProRule" id="PRU01203"/>
    </source>
</evidence>
<keyword evidence="8 9" id="KW-0804">Transcription</keyword>
<dbReference type="PROSITE" id="PS51856">
    <property type="entry name" value="RHO_RNA_BD"/>
    <property type="match status" value="1"/>
</dbReference>
<dbReference type="InterPro" id="IPR041703">
    <property type="entry name" value="Rho_factor_ATP-bd"/>
</dbReference>
<evidence type="ECO:0000256" key="1">
    <source>
        <dbReference type="ARBA" id="ARBA00022472"/>
    </source>
</evidence>
<dbReference type="CDD" id="cd01128">
    <property type="entry name" value="rho_factor_C"/>
    <property type="match status" value="1"/>
</dbReference>
<name>A0A915XJQ1_9BACT</name>
<feature type="binding site" evidence="9">
    <location>
        <begin position="178"/>
        <end position="183"/>
    </location>
    <ligand>
        <name>ATP</name>
        <dbReference type="ChEBI" id="CHEBI:30616"/>
    </ligand>
</feature>
<dbReference type="GO" id="GO:0005524">
    <property type="term" value="F:ATP binding"/>
    <property type="evidence" value="ECO:0007669"/>
    <property type="project" value="UniProtKB-UniRule"/>
</dbReference>